<proteinExistence type="predicted"/>
<keyword evidence="2" id="KW-1185">Reference proteome</keyword>
<organism evidence="1 2">
    <name type="scientific">Methanobacterium bryantii</name>
    <dbReference type="NCBI Taxonomy" id="2161"/>
    <lineage>
        <taxon>Archaea</taxon>
        <taxon>Methanobacteriati</taxon>
        <taxon>Methanobacteriota</taxon>
        <taxon>Methanomada group</taxon>
        <taxon>Methanobacteria</taxon>
        <taxon>Methanobacteriales</taxon>
        <taxon>Methanobacteriaceae</taxon>
        <taxon>Methanobacterium</taxon>
    </lineage>
</organism>
<dbReference type="EMBL" id="LMVM01000038">
    <property type="protein sequence ID" value="PAV03481.1"/>
    <property type="molecule type" value="Genomic_DNA"/>
</dbReference>
<dbReference type="Proteomes" id="UP000217784">
    <property type="component" value="Unassembled WGS sequence"/>
</dbReference>
<evidence type="ECO:0000313" key="1">
    <source>
        <dbReference type="EMBL" id="PAV03481.1"/>
    </source>
</evidence>
<comment type="caution">
    <text evidence="1">The sequence shown here is derived from an EMBL/GenBank/DDBJ whole genome shotgun (WGS) entry which is preliminary data.</text>
</comment>
<evidence type="ECO:0000313" key="2">
    <source>
        <dbReference type="Proteomes" id="UP000217784"/>
    </source>
</evidence>
<gene>
    <name evidence="1" type="ORF">ASJ80_00570</name>
</gene>
<dbReference type="AlphaFoldDB" id="A0A2A2H236"/>
<reference evidence="1 2" key="1">
    <citation type="journal article" date="2017" name="BMC Genomics">
        <title>Genomic analysis of methanogenic archaea reveals a shift towards energy conservation.</title>
        <authorList>
            <person name="Gilmore S.P."/>
            <person name="Henske J.K."/>
            <person name="Sexton J.A."/>
            <person name="Solomon K.V."/>
            <person name="Seppala S."/>
            <person name="Yoo J.I."/>
            <person name="Huyett L.M."/>
            <person name="Pressman A."/>
            <person name="Cogan J.Z."/>
            <person name="Kivenson V."/>
            <person name="Peng X."/>
            <person name="Tan Y."/>
            <person name="Valentine D.L."/>
            <person name="O'Malley M.A."/>
        </authorList>
    </citation>
    <scope>NUCLEOTIDE SEQUENCE [LARGE SCALE GENOMIC DNA]</scope>
    <source>
        <strain evidence="1 2">M.o.H.</strain>
    </source>
</reference>
<sequence length="73" mass="8342">MISSRLILLDFIKKHLEFIKLILLVTFHDFSSHGQHKIIAKITVKTIIPSNMGYKDTLVVVVVRVDTIDMLPP</sequence>
<accession>A0A2A2H236</accession>
<protein>
    <submittedName>
        <fullName evidence="1">Uncharacterized protein</fullName>
    </submittedName>
</protein>
<name>A0A2A2H236_METBR</name>